<sequence>MVFSSWALLATHTQRFCIGRMTPEVTHGTQSSVAMEQRGTKVQLLRLSLQEMRLWATEGLTSQTTGSPSERLQALQGTRAKRVAETEAHSRALERRSQDLKRRLLGVAGLRGGLSAPFGLERELRELRAEAGRTRAALQTLAACFLALQPQSKALREAYVRGGGRDPGVLNKIRQLQAEASALELQRSQNRKDKASAASEELLVVEAENRLLEAEIQALQNKGLSLEPWGQAELFLRLVNARDADVQTLPKISPASAHEYQYPPLVSNSSSLETSSFTHNSGFADPQPPTEKDFISVKNKDEHLSPYQF</sequence>
<dbReference type="Proteomes" id="UP000001075">
    <property type="component" value="Unassembled WGS sequence"/>
</dbReference>
<feature type="compositionally biased region" description="Basic and acidic residues" evidence="2">
    <location>
        <begin position="290"/>
        <end position="309"/>
    </location>
</feature>
<dbReference type="AlphaFoldDB" id="G3GYP6"/>
<proteinExistence type="predicted"/>
<organism evidence="3 4">
    <name type="scientific">Cricetulus griseus</name>
    <name type="common">Chinese hamster</name>
    <name type="synonym">Cricetulus barabensis griseus</name>
    <dbReference type="NCBI Taxonomy" id="10029"/>
    <lineage>
        <taxon>Eukaryota</taxon>
        <taxon>Metazoa</taxon>
        <taxon>Chordata</taxon>
        <taxon>Craniata</taxon>
        <taxon>Vertebrata</taxon>
        <taxon>Euteleostomi</taxon>
        <taxon>Mammalia</taxon>
        <taxon>Eutheria</taxon>
        <taxon>Euarchontoglires</taxon>
        <taxon>Glires</taxon>
        <taxon>Rodentia</taxon>
        <taxon>Myomorpha</taxon>
        <taxon>Muroidea</taxon>
        <taxon>Cricetidae</taxon>
        <taxon>Cricetinae</taxon>
        <taxon>Cricetulus</taxon>
    </lineage>
</organism>
<evidence type="ECO:0000313" key="4">
    <source>
        <dbReference type="Proteomes" id="UP000001075"/>
    </source>
</evidence>
<evidence type="ECO:0000256" key="2">
    <source>
        <dbReference type="SAM" id="MobiDB-lite"/>
    </source>
</evidence>
<reference evidence="4" key="1">
    <citation type="journal article" date="2011" name="Nat. Biotechnol.">
        <title>The genomic sequence of the Chinese hamster ovary (CHO)-K1 cell line.</title>
        <authorList>
            <person name="Xu X."/>
            <person name="Nagarajan H."/>
            <person name="Lewis N.E."/>
            <person name="Pan S."/>
            <person name="Cai Z."/>
            <person name="Liu X."/>
            <person name="Chen W."/>
            <person name="Xie M."/>
            <person name="Wang W."/>
            <person name="Hammond S."/>
            <person name="Andersen M.R."/>
            <person name="Neff N."/>
            <person name="Passarelli B."/>
            <person name="Koh W."/>
            <person name="Fan H.C."/>
            <person name="Wang J."/>
            <person name="Gui Y."/>
            <person name="Lee K.H."/>
            <person name="Betenbaugh M.J."/>
            <person name="Quake S.R."/>
            <person name="Famili I."/>
            <person name="Palsson B.O."/>
            <person name="Wang J."/>
        </authorList>
    </citation>
    <scope>NUCLEOTIDE SEQUENCE [LARGE SCALE GENOMIC DNA]</scope>
    <source>
        <strain evidence="4">CHO K1 cell line</strain>
    </source>
</reference>
<dbReference type="InParanoid" id="G3GYP6"/>
<feature type="region of interest" description="Disordered" evidence="2">
    <location>
        <begin position="268"/>
        <end position="309"/>
    </location>
</feature>
<gene>
    <name evidence="3" type="ORF">I79_002951</name>
</gene>
<evidence type="ECO:0000313" key="3">
    <source>
        <dbReference type="EMBL" id="EGV94589.1"/>
    </source>
</evidence>
<dbReference type="PANTHER" id="PTHR33820:SF4">
    <property type="entry name" value="COILED-COIL DOMAIN-CONTAINING PROTEIN 17"/>
    <property type="match status" value="1"/>
</dbReference>
<accession>G3GYP6</accession>
<dbReference type="FunCoup" id="G3GYP6">
    <property type="interactions" value="1"/>
</dbReference>
<evidence type="ECO:0000256" key="1">
    <source>
        <dbReference type="SAM" id="Coils"/>
    </source>
</evidence>
<protein>
    <submittedName>
        <fullName evidence="3">Coiled-coil domain-containing protein 17</fullName>
    </submittedName>
</protein>
<dbReference type="EMBL" id="JH000068">
    <property type="protein sequence ID" value="EGV94589.1"/>
    <property type="molecule type" value="Genomic_DNA"/>
</dbReference>
<dbReference type="eggNOG" id="ENOG502QR6M">
    <property type="taxonomic scope" value="Eukaryota"/>
</dbReference>
<dbReference type="PANTHER" id="PTHR33820">
    <property type="entry name" value="COILED-COIL DOMAIN-CONTAINING PROTEIN 17"/>
    <property type="match status" value="1"/>
</dbReference>
<name>G3GYP6_CRIGR</name>
<keyword evidence="1" id="KW-0175">Coiled coil</keyword>
<feature type="compositionally biased region" description="Low complexity" evidence="2">
    <location>
        <begin position="268"/>
        <end position="281"/>
    </location>
</feature>
<feature type="coiled-coil region" evidence="1">
    <location>
        <begin position="173"/>
        <end position="222"/>
    </location>
</feature>
<dbReference type="InterPro" id="IPR038800">
    <property type="entry name" value="CCDC17"/>
</dbReference>